<evidence type="ECO:0000256" key="5">
    <source>
        <dbReference type="ARBA" id="ARBA00023163"/>
    </source>
</evidence>
<dbReference type="GO" id="GO:0003677">
    <property type="term" value="F:DNA binding"/>
    <property type="evidence" value="ECO:0007669"/>
    <property type="project" value="UniProtKB-KW"/>
</dbReference>
<evidence type="ECO:0000256" key="3">
    <source>
        <dbReference type="ARBA" id="ARBA00023082"/>
    </source>
</evidence>
<dbReference type="InterPro" id="IPR007627">
    <property type="entry name" value="RNA_pol_sigma70_r2"/>
</dbReference>
<dbReference type="Proteomes" id="UP000199656">
    <property type="component" value="Unassembled WGS sequence"/>
</dbReference>
<dbReference type="InterPro" id="IPR013325">
    <property type="entry name" value="RNA_pol_sigma_r2"/>
</dbReference>
<organism evidence="8 9">
    <name type="scientific">Chitinophaga terrae</name>
    <name type="common">ex Kim and Jung 2007</name>
    <dbReference type="NCBI Taxonomy" id="408074"/>
    <lineage>
        <taxon>Bacteria</taxon>
        <taxon>Pseudomonadati</taxon>
        <taxon>Bacteroidota</taxon>
        <taxon>Chitinophagia</taxon>
        <taxon>Chitinophagales</taxon>
        <taxon>Chitinophagaceae</taxon>
        <taxon>Chitinophaga</taxon>
    </lineage>
</organism>
<dbReference type="STRING" id="408074.SAMN05660909_02994"/>
<dbReference type="PANTHER" id="PTHR43133:SF8">
    <property type="entry name" value="RNA POLYMERASE SIGMA FACTOR HI_1459-RELATED"/>
    <property type="match status" value="1"/>
</dbReference>
<evidence type="ECO:0000313" key="9">
    <source>
        <dbReference type="Proteomes" id="UP000199656"/>
    </source>
</evidence>
<dbReference type="GO" id="GO:0016987">
    <property type="term" value="F:sigma factor activity"/>
    <property type="evidence" value="ECO:0007669"/>
    <property type="project" value="UniProtKB-KW"/>
</dbReference>
<dbReference type="Pfam" id="PF04542">
    <property type="entry name" value="Sigma70_r2"/>
    <property type="match status" value="1"/>
</dbReference>
<proteinExistence type="inferred from homology"/>
<dbReference type="NCBIfam" id="TIGR02937">
    <property type="entry name" value="sigma70-ECF"/>
    <property type="match status" value="1"/>
</dbReference>
<accession>A0A1H4D789</accession>
<dbReference type="SUPFAM" id="SSF88659">
    <property type="entry name" value="Sigma3 and sigma4 domains of RNA polymerase sigma factors"/>
    <property type="match status" value="1"/>
</dbReference>
<dbReference type="RefSeq" id="WP_089762728.1">
    <property type="nucleotide sequence ID" value="NZ_BKAT01000018.1"/>
</dbReference>
<dbReference type="AlphaFoldDB" id="A0A1H4D789"/>
<gene>
    <name evidence="8" type="ORF">SAMN05660909_02994</name>
</gene>
<dbReference type="InterPro" id="IPR013324">
    <property type="entry name" value="RNA_pol_sigma_r3/r4-like"/>
</dbReference>
<dbReference type="InterPro" id="IPR039425">
    <property type="entry name" value="RNA_pol_sigma-70-like"/>
</dbReference>
<feature type="domain" description="RNA polymerase sigma factor 70 region 4 type 2" evidence="7">
    <location>
        <begin position="118"/>
        <end position="168"/>
    </location>
</feature>
<dbReference type="Pfam" id="PF08281">
    <property type="entry name" value="Sigma70_r4_2"/>
    <property type="match status" value="1"/>
</dbReference>
<dbReference type="PANTHER" id="PTHR43133">
    <property type="entry name" value="RNA POLYMERASE ECF-TYPE SIGMA FACTO"/>
    <property type="match status" value="1"/>
</dbReference>
<name>A0A1H4D789_9BACT</name>
<dbReference type="CDD" id="cd06171">
    <property type="entry name" value="Sigma70_r4"/>
    <property type="match status" value="1"/>
</dbReference>
<evidence type="ECO:0000256" key="2">
    <source>
        <dbReference type="ARBA" id="ARBA00023015"/>
    </source>
</evidence>
<keyword evidence="3" id="KW-0731">Sigma factor</keyword>
<keyword evidence="9" id="KW-1185">Reference proteome</keyword>
<dbReference type="SUPFAM" id="SSF88946">
    <property type="entry name" value="Sigma2 domain of RNA polymerase sigma factors"/>
    <property type="match status" value="1"/>
</dbReference>
<keyword evidence="2" id="KW-0805">Transcription regulation</keyword>
<dbReference type="GO" id="GO:0006352">
    <property type="term" value="P:DNA-templated transcription initiation"/>
    <property type="evidence" value="ECO:0007669"/>
    <property type="project" value="InterPro"/>
</dbReference>
<sequence>MDDLYVAKVRSGDTEAYRYFLKKYQDMAFSLAMSILKDEFLAEEAVQDAFVKAFNALASFSERSSYKTWFYRIVLNESFLRRKKQQKELLDFHADYDEELVDESALSRKSQEEQAWLVGEALKRLPDREAVVLRLFYLEEESIKGVCEITGWTESNVKVILHRARKSMLGVINKLLKHE</sequence>
<dbReference type="InterPro" id="IPR036388">
    <property type="entry name" value="WH-like_DNA-bd_sf"/>
</dbReference>
<dbReference type="OrthoDB" id="9780326at2"/>
<dbReference type="Gene3D" id="1.10.1740.10">
    <property type="match status" value="1"/>
</dbReference>
<dbReference type="Gene3D" id="1.10.10.10">
    <property type="entry name" value="Winged helix-like DNA-binding domain superfamily/Winged helix DNA-binding domain"/>
    <property type="match status" value="1"/>
</dbReference>
<evidence type="ECO:0000259" key="7">
    <source>
        <dbReference type="Pfam" id="PF08281"/>
    </source>
</evidence>
<reference evidence="9" key="1">
    <citation type="submission" date="2016-10" db="EMBL/GenBank/DDBJ databases">
        <authorList>
            <person name="Varghese N."/>
            <person name="Submissions S."/>
        </authorList>
    </citation>
    <scope>NUCLEOTIDE SEQUENCE [LARGE SCALE GENOMIC DNA]</scope>
    <source>
        <strain evidence="9">DSM 23920</strain>
    </source>
</reference>
<keyword evidence="5" id="KW-0804">Transcription</keyword>
<keyword evidence="4" id="KW-0238">DNA-binding</keyword>
<evidence type="ECO:0000256" key="4">
    <source>
        <dbReference type="ARBA" id="ARBA00023125"/>
    </source>
</evidence>
<evidence type="ECO:0000256" key="1">
    <source>
        <dbReference type="ARBA" id="ARBA00010641"/>
    </source>
</evidence>
<dbReference type="InterPro" id="IPR013249">
    <property type="entry name" value="RNA_pol_sigma70_r4_t2"/>
</dbReference>
<comment type="similarity">
    <text evidence="1">Belongs to the sigma-70 factor family. ECF subfamily.</text>
</comment>
<dbReference type="EMBL" id="FNRL01000012">
    <property type="protein sequence ID" value="SEA68269.1"/>
    <property type="molecule type" value="Genomic_DNA"/>
</dbReference>
<evidence type="ECO:0000313" key="8">
    <source>
        <dbReference type="EMBL" id="SEA68269.1"/>
    </source>
</evidence>
<dbReference type="InterPro" id="IPR014284">
    <property type="entry name" value="RNA_pol_sigma-70_dom"/>
</dbReference>
<evidence type="ECO:0000259" key="6">
    <source>
        <dbReference type="Pfam" id="PF04542"/>
    </source>
</evidence>
<feature type="domain" description="RNA polymerase sigma-70 region 2" evidence="6">
    <location>
        <begin position="22"/>
        <end position="86"/>
    </location>
</feature>
<protein>
    <submittedName>
        <fullName evidence="8">RNA polymerase sigma-70 factor, ECF subfamily</fullName>
    </submittedName>
</protein>